<dbReference type="Pfam" id="PF02517">
    <property type="entry name" value="Rce1-like"/>
    <property type="match status" value="1"/>
</dbReference>
<dbReference type="KEGG" id="amq:AMETH_3386"/>
<feature type="transmembrane region" description="Helical" evidence="1">
    <location>
        <begin position="36"/>
        <end position="54"/>
    </location>
</feature>
<feature type="transmembrane region" description="Helical" evidence="1">
    <location>
        <begin position="187"/>
        <end position="208"/>
    </location>
</feature>
<evidence type="ECO:0000313" key="3">
    <source>
        <dbReference type="EMBL" id="AIJ23478.1"/>
    </source>
</evidence>
<evidence type="ECO:0000259" key="2">
    <source>
        <dbReference type="Pfam" id="PF02517"/>
    </source>
</evidence>
<dbReference type="RefSeq" id="WP_017982311.1">
    <property type="nucleotide sequence ID" value="NZ_AQUL01000001.1"/>
</dbReference>
<dbReference type="STRING" id="1068978.AMETH_3386"/>
<feature type="transmembrane region" description="Helical" evidence="1">
    <location>
        <begin position="215"/>
        <end position="236"/>
    </location>
</feature>
<dbReference type="GO" id="GO:0006508">
    <property type="term" value="P:proteolysis"/>
    <property type="evidence" value="ECO:0007669"/>
    <property type="project" value="UniProtKB-KW"/>
</dbReference>
<dbReference type="PROSITE" id="PS51318">
    <property type="entry name" value="TAT"/>
    <property type="match status" value="1"/>
</dbReference>
<keyword evidence="1" id="KW-0472">Membrane</keyword>
<dbReference type="eggNOG" id="COG1266">
    <property type="taxonomic scope" value="Bacteria"/>
</dbReference>
<dbReference type="HOGENOM" id="CLU_088558_0_0_11"/>
<accession>A0A076MRH0</accession>
<dbReference type="GO" id="GO:0080120">
    <property type="term" value="P:CAAX-box protein maturation"/>
    <property type="evidence" value="ECO:0007669"/>
    <property type="project" value="UniProtKB-ARBA"/>
</dbReference>
<name>A0A076MRH0_AMYME</name>
<dbReference type="InterPro" id="IPR003675">
    <property type="entry name" value="Rce1/LyrA-like_dom"/>
</dbReference>
<dbReference type="GO" id="GO:0004175">
    <property type="term" value="F:endopeptidase activity"/>
    <property type="evidence" value="ECO:0007669"/>
    <property type="project" value="UniProtKB-ARBA"/>
</dbReference>
<dbReference type="OrthoDB" id="3291654at2"/>
<organism evidence="3 4">
    <name type="scientific">Amycolatopsis methanolica 239</name>
    <dbReference type="NCBI Taxonomy" id="1068978"/>
    <lineage>
        <taxon>Bacteria</taxon>
        <taxon>Bacillati</taxon>
        <taxon>Actinomycetota</taxon>
        <taxon>Actinomycetes</taxon>
        <taxon>Pseudonocardiales</taxon>
        <taxon>Pseudonocardiaceae</taxon>
        <taxon>Amycolatopsis</taxon>
        <taxon>Amycolatopsis methanolica group</taxon>
    </lineage>
</organism>
<feature type="transmembrane region" description="Helical" evidence="1">
    <location>
        <begin position="12"/>
        <end position="30"/>
    </location>
</feature>
<dbReference type="PIRSF" id="PIRSF026622">
    <property type="entry name" value="Proteas_026622"/>
    <property type="match status" value="1"/>
</dbReference>
<keyword evidence="3" id="KW-0645">Protease</keyword>
<keyword evidence="3" id="KW-0378">Hydrolase</keyword>
<reference evidence="3 4" key="1">
    <citation type="submission" date="2014-07" db="EMBL/GenBank/DDBJ databases">
        <title>Whole Genome Sequence of the Amycolatopsis methanolica 239.</title>
        <authorList>
            <person name="Tang B."/>
        </authorList>
    </citation>
    <scope>NUCLEOTIDE SEQUENCE [LARGE SCALE GENOMIC DNA]</scope>
    <source>
        <strain evidence="3 4">239</strain>
    </source>
</reference>
<keyword evidence="1" id="KW-1133">Transmembrane helix</keyword>
<dbReference type="InterPro" id="IPR006311">
    <property type="entry name" value="TAT_signal"/>
</dbReference>
<protein>
    <submittedName>
        <fullName evidence="3">CAAX amino terminal protease</fullName>
    </submittedName>
</protein>
<feature type="transmembrane region" description="Helical" evidence="1">
    <location>
        <begin position="75"/>
        <end position="95"/>
    </location>
</feature>
<proteinExistence type="predicted"/>
<dbReference type="EMBL" id="CP009110">
    <property type="protein sequence ID" value="AIJ23478.1"/>
    <property type="molecule type" value="Genomic_DNA"/>
</dbReference>
<dbReference type="AlphaFoldDB" id="A0A076MRH0"/>
<gene>
    <name evidence="3" type="ORF">AMETH_3386</name>
</gene>
<evidence type="ECO:0000313" key="4">
    <source>
        <dbReference type="Proteomes" id="UP000062973"/>
    </source>
</evidence>
<dbReference type="Proteomes" id="UP000062973">
    <property type="component" value="Chromosome"/>
</dbReference>
<keyword evidence="1" id="KW-0812">Transmembrane</keyword>
<feature type="domain" description="CAAX prenyl protease 2/Lysostaphin resistance protein A-like" evidence="2">
    <location>
        <begin position="116"/>
        <end position="227"/>
    </location>
</feature>
<dbReference type="PATRIC" id="fig|1068978.7.peg.3620"/>
<evidence type="ECO:0000256" key="1">
    <source>
        <dbReference type="SAM" id="Phobius"/>
    </source>
</evidence>
<sequence length="240" mass="24555">MRDTGTPPLLSRRAAVLGAVAMLAAATTLANRVLPGWAYPLCGAVTAGVLIGLARLSGRGFAELGLSRRHWRRSAATGGIACLVVAAGFGVALAVPALRPLFQDGRVGQHPPGELVWLALVRIPLGTVLVEEVAFRGVLPALLGGGERWRWRPVLGASALFGLWHLLPSPALRRNAGVDAAIGALPLPVLSVLAMLGAAVAGVALCALRYTGRGLLAPGLVHLALNSGGLVLAWVAGRAG</sequence>
<dbReference type="InterPro" id="IPR015837">
    <property type="entry name" value="UCP026622_CAAX_protease"/>
</dbReference>
<keyword evidence="4" id="KW-1185">Reference proteome</keyword>